<gene>
    <name evidence="2" type="ORF">A6K76_13295</name>
</gene>
<proteinExistence type="predicted"/>
<organism evidence="2 3">
    <name type="scientific">Caryophanon latum</name>
    <dbReference type="NCBI Taxonomy" id="33977"/>
    <lineage>
        <taxon>Bacteria</taxon>
        <taxon>Bacillati</taxon>
        <taxon>Bacillota</taxon>
        <taxon>Bacilli</taxon>
        <taxon>Bacillales</taxon>
        <taxon>Caryophanaceae</taxon>
        <taxon>Caryophanon</taxon>
    </lineage>
</organism>
<reference evidence="2 3" key="1">
    <citation type="submission" date="2016-07" db="EMBL/GenBank/DDBJ databases">
        <title>Caryophanon latum genome sequencing.</title>
        <authorList>
            <person name="Verma A."/>
            <person name="Pal Y."/>
            <person name="Krishnamurthi S."/>
        </authorList>
    </citation>
    <scope>NUCLEOTIDE SEQUENCE [LARGE SCALE GENOMIC DNA]</scope>
    <source>
        <strain evidence="2 3">DSM 14151</strain>
    </source>
</reference>
<feature type="compositionally biased region" description="Basic residues" evidence="1">
    <location>
        <begin position="41"/>
        <end position="62"/>
    </location>
</feature>
<protein>
    <submittedName>
        <fullName evidence="2">Uncharacterized protein</fullName>
    </submittedName>
</protein>
<evidence type="ECO:0000313" key="2">
    <source>
        <dbReference type="EMBL" id="OCS88923.1"/>
    </source>
</evidence>
<dbReference type="AlphaFoldDB" id="A0A1C0YP37"/>
<evidence type="ECO:0000256" key="1">
    <source>
        <dbReference type="SAM" id="MobiDB-lite"/>
    </source>
</evidence>
<dbReference type="Proteomes" id="UP000093482">
    <property type="component" value="Unassembled WGS sequence"/>
</dbReference>
<keyword evidence="3" id="KW-1185">Reference proteome</keyword>
<name>A0A1C0YP37_9BACL</name>
<feature type="compositionally biased region" description="Low complexity" evidence="1">
    <location>
        <begin position="30"/>
        <end position="40"/>
    </location>
</feature>
<comment type="caution">
    <text evidence="2">The sequence shown here is derived from an EMBL/GenBank/DDBJ whole genome shotgun (WGS) entry which is preliminary data.</text>
</comment>
<accession>A0A1C0YP37</accession>
<dbReference type="RefSeq" id="WP_066465486.1">
    <property type="nucleotide sequence ID" value="NZ_MATO01000049.1"/>
</dbReference>
<evidence type="ECO:0000313" key="3">
    <source>
        <dbReference type="Proteomes" id="UP000093482"/>
    </source>
</evidence>
<feature type="region of interest" description="Disordered" evidence="1">
    <location>
        <begin position="1"/>
        <end position="67"/>
    </location>
</feature>
<sequence>MRTSSVGPARDTTFRGQSKRAVVASEGTFQQSSSMLQQQPQKKKQTTKKKRTEQPRATKKQKILPNIHTDPNAALLQAQLHAASSKLLTMSKHRRAIHGYETSI</sequence>
<dbReference type="EMBL" id="MATO01000049">
    <property type="protein sequence ID" value="OCS88923.1"/>
    <property type="molecule type" value="Genomic_DNA"/>
</dbReference>